<evidence type="ECO:0000256" key="10">
    <source>
        <dbReference type="SAM" id="Phobius"/>
    </source>
</evidence>
<dbReference type="GO" id="GO:0009675">
    <property type="term" value="F:high-affinity sulfate:proton symporter activity"/>
    <property type="evidence" value="ECO:0007669"/>
    <property type="project" value="TreeGrafter"/>
</dbReference>
<dbReference type="InterPro" id="IPR059112">
    <property type="entry name" value="CysZ/EI24"/>
</dbReference>
<keyword evidence="6 10" id="KW-0812">Transmembrane</keyword>
<name>A0A414PVU9_FUSMR</name>
<dbReference type="RefSeq" id="WP_118234282.1">
    <property type="nucleotide sequence ID" value="NZ_QRHL01000007.1"/>
</dbReference>
<sequence length="253" mass="29015">MKTINLVFNSFLDAFKIVREAGLKKFYFLPGIISLILFGIFVYLGDYLSLSIAIAFENFFKLGEYSSIIYVLIKILIWICTIFFYYLVYKSLLLVIISPILGYISERVETHLTGKKFDFTFGDNIRFLLRGIDIGLKSFFKQMVGTCVVMLLGFIFPINLSIPLLIFIIQGYFTGFSFMDYTLERYNLTPKESLEFLKKQRVYAALCGGIFTLIFFIPIIGIFIAPLITCVATTKITLELLKDYPQSNSISTK</sequence>
<dbReference type="Proteomes" id="UP000284676">
    <property type="component" value="Unassembled WGS sequence"/>
</dbReference>
<accession>A0A414PVU9</accession>
<dbReference type="EMBL" id="QRHL01000007">
    <property type="protein sequence ID" value="RHF72705.1"/>
    <property type="molecule type" value="Genomic_DNA"/>
</dbReference>
<protein>
    <recommendedName>
        <fullName evidence="13">EI24 domain-containing protein</fullName>
    </recommendedName>
</protein>
<keyword evidence="3" id="KW-1003">Cell membrane</keyword>
<evidence type="ECO:0000256" key="7">
    <source>
        <dbReference type="ARBA" id="ARBA00022989"/>
    </source>
</evidence>
<feature type="transmembrane region" description="Helical" evidence="10">
    <location>
        <begin position="139"/>
        <end position="158"/>
    </location>
</feature>
<gene>
    <name evidence="11" type="ORF">DW663_05890</name>
</gene>
<evidence type="ECO:0000313" key="12">
    <source>
        <dbReference type="Proteomes" id="UP000284676"/>
    </source>
</evidence>
<comment type="caution">
    <text evidence="11">The sequence shown here is derived from an EMBL/GenBank/DDBJ whole genome shotgun (WGS) entry which is preliminary data.</text>
</comment>
<organism evidence="11 12">
    <name type="scientific">Fusobacterium mortiferum</name>
    <dbReference type="NCBI Taxonomy" id="850"/>
    <lineage>
        <taxon>Bacteria</taxon>
        <taxon>Fusobacteriati</taxon>
        <taxon>Fusobacteriota</taxon>
        <taxon>Fusobacteriia</taxon>
        <taxon>Fusobacteriales</taxon>
        <taxon>Fusobacteriaceae</taxon>
        <taxon>Fusobacterium</taxon>
    </lineage>
</organism>
<evidence type="ECO:0000313" key="11">
    <source>
        <dbReference type="EMBL" id="RHF72705.1"/>
    </source>
</evidence>
<keyword evidence="7 10" id="KW-1133">Transmembrane helix</keyword>
<dbReference type="PANTHER" id="PTHR37468:SF1">
    <property type="entry name" value="SULFATE TRANSPORTER CYSZ"/>
    <property type="match status" value="1"/>
</dbReference>
<keyword evidence="5" id="KW-0028">Amino-acid biosynthesis</keyword>
<proteinExistence type="predicted"/>
<dbReference type="Pfam" id="PF07264">
    <property type="entry name" value="EI24"/>
    <property type="match status" value="1"/>
</dbReference>
<dbReference type="GO" id="GO:0005886">
    <property type="term" value="C:plasma membrane"/>
    <property type="evidence" value="ECO:0007669"/>
    <property type="project" value="TreeGrafter"/>
</dbReference>
<evidence type="ECO:0000256" key="5">
    <source>
        <dbReference type="ARBA" id="ARBA00022605"/>
    </source>
</evidence>
<dbReference type="GO" id="GO:0019344">
    <property type="term" value="P:cysteine biosynthetic process"/>
    <property type="evidence" value="ECO:0007669"/>
    <property type="project" value="TreeGrafter"/>
</dbReference>
<evidence type="ECO:0000256" key="3">
    <source>
        <dbReference type="ARBA" id="ARBA00022475"/>
    </source>
</evidence>
<dbReference type="AlphaFoldDB" id="A0A414PVU9"/>
<reference evidence="11 12" key="1">
    <citation type="submission" date="2018-08" db="EMBL/GenBank/DDBJ databases">
        <title>A genome reference for cultivated species of the human gut microbiota.</title>
        <authorList>
            <person name="Zou Y."/>
            <person name="Xue W."/>
            <person name="Luo G."/>
        </authorList>
    </citation>
    <scope>NUCLEOTIDE SEQUENCE [LARGE SCALE GENOMIC DNA]</scope>
    <source>
        <strain evidence="11 12">AM25-1</strain>
    </source>
</reference>
<feature type="transmembrane region" description="Helical" evidence="10">
    <location>
        <begin position="203"/>
        <end position="228"/>
    </location>
</feature>
<dbReference type="InterPro" id="IPR050480">
    <property type="entry name" value="CysZ-like"/>
</dbReference>
<evidence type="ECO:0000256" key="2">
    <source>
        <dbReference type="ARBA" id="ARBA00022448"/>
    </source>
</evidence>
<comment type="subcellular location">
    <subcellularLocation>
        <location evidence="1">Membrane</location>
        <topology evidence="1">Multi-pass membrane protein</topology>
    </subcellularLocation>
</comment>
<evidence type="ECO:0000256" key="9">
    <source>
        <dbReference type="ARBA" id="ARBA00023136"/>
    </source>
</evidence>
<evidence type="ECO:0000256" key="6">
    <source>
        <dbReference type="ARBA" id="ARBA00022692"/>
    </source>
</evidence>
<keyword evidence="2" id="KW-0813">Transport</keyword>
<keyword evidence="4" id="KW-0997">Cell inner membrane</keyword>
<evidence type="ECO:0000256" key="8">
    <source>
        <dbReference type="ARBA" id="ARBA00023032"/>
    </source>
</evidence>
<evidence type="ECO:0000256" key="1">
    <source>
        <dbReference type="ARBA" id="ARBA00004141"/>
    </source>
</evidence>
<keyword evidence="8" id="KW-0764">Sulfate transport</keyword>
<dbReference type="PANTHER" id="PTHR37468">
    <property type="entry name" value="SULFATE TRANSPORTER CYSZ"/>
    <property type="match status" value="1"/>
</dbReference>
<evidence type="ECO:0000256" key="4">
    <source>
        <dbReference type="ARBA" id="ARBA00022519"/>
    </source>
</evidence>
<keyword evidence="9 10" id="KW-0472">Membrane</keyword>
<dbReference type="GO" id="GO:0000103">
    <property type="term" value="P:sulfate assimilation"/>
    <property type="evidence" value="ECO:0007669"/>
    <property type="project" value="TreeGrafter"/>
</dbReference>
<feature type="transmembrane region" description="Helical" evidence="10">
    <location>
        <begin position="65"/>
        <end position="88"/>
    </location>
</feature>
<feature type="transmembrane region" description="Helical" evidence="10">
    <location>
        <begin position="26"/>
        <end position="45"/>
    </location>
</feature>
<evidence type="ECO:0008006" key="13">
    <source>
        <dbReference type="Google" id="ProtNLM"/>
    </source>
</evidence>